<reference evidence="1 2" key="2">
    <citation type="journal article" date="2013" name="PLoS ONE">
        <title>INDIGO - INtegrated Data Warehouse of MIcrobial GenOmes with Examples from the Red Sea Extremophiles.</title>
        <authorList>
            <person name="Alam I."/>
            <person name="Antunes A."/>
            <person name="Kamau A.A."/>
            <person name="Ba Alawi W."/>
            <person name="Kalkatawi M."/>
            <person name="Stingl U."/>
            <person name="Bajic V.B."/>
        </authorList>
    </citation>
    <scope>NUCLEOTIDE SEQUENCE [LARGE SCALE GENOMIC DNA]</scope>
    <source>
        <strain evidence="1 2">SSD-17B</strain>
    </source>
</reference>
<reference evidence="1 2" key="1">
    <citation type="journal article" date="2011" name="J. Bacteriol.">
        <title>Genome sequence of Haloplasma contractile, an unusual contractile bacterium from a deep-sea anoxic brine lake.</title>
        <authorList>
            <person name="Antunes A."/>
            <person name="Alam I."/>
            <person name="El Dorry H."/>
            <person name="Siam R."/>
            <person name="Robertson A."/>
            <person name="Bajic V.B."/>
            <person name="Stingl U."/>
        </authorList>
    </citation>
    <scope>NUCLEOTIDE SEQUENCE [LARGE SCALE GENOMIC DNA]</scope>
    <source>
        <strain evidence="1 2">SSD-17B</strain>
    </source>
</reference>
<comment type="caution">
    <text evidence="1">The sequence shown here is derived from an EMBL/GenBank/DDBJ whole genome shotgun (WGS) entry which is preliminary data.</text>
</comment>
<dbReference type="EMBL" id="AFNU02000005">
    <property type="protein sequence ID" value="ERJ12251.1"/>
    <property type="molecule type" value="Genomic_DNA"/>
</dbReference>
<sequence>MNFKEIYHSKPKLIRDYIDHIVYLNKRGDFIRKHLLRRWEEEGNRYKVIFDDIKAEFDSHFSKEELDIVYEEKRQIMELKRSIKESKQIKRAKQTEVRIRTMRLRNIDIRIMRSMGYSYKEIAVEYNRSYKRIRDIIKSDINRRTLKEILNLRFIAEELVEKFENKN</sequence>
<gene>
    <name evidence="1" type="ORF">HLPCO_001778</name>
</gene>
<accession>F7PTU0</accession>
<dbReference type="InParanoid" id="F7PTU0"/>
<evidence type="ECO:0000313" key="2">
    <source>
        <dbReference type="Proteomes" id="UP000005707"/>
    </source>
</evidence>
<organism evidence="1 2">
    <name type="scientific">Haloplasma contractile SSD-17B</name>
    <dbReference type="NCBI Taxonomy" id="1033810"/>
    <lineage>
        <taxon>Bacteria</taxon>
        <taxon>Bacillati</taxon>
        <taxon>Mycoplasmatota</taxon>
        <taxon>Mollicutes</taxon>
        <taxon>Haloplasmatales</taxon>
        <taxon>Haloplasmataceae</taxon>
        <taxon>Haloplasma</taxon>
    </lineage>
</organism>
<dbReference type="AlphaFoldDB" id="F7PTU0"/>
<protein>
    <submittedName>
        <fullName evidence="1">Uncharacterized protein</fullName>
    </submittedName>
</protein>
<dbReference type="Proteomes" id="UP000005707">
    <property type="component" value="Unassembled WGS sequence"/>
</dbReference>
<name>F7PTU0_9MOLU</name>
<dbReference type="RefSeq" id="WP_008825257.1">
    <property type="nucleotide sequence ID" value="NZ_AFNU02000005.1"/>
</dbReference>
<evidence type="ECO:0000313" key="1">
    <source>
        <dbReference type="EMBL" id="ERJ12251.1"/>
    </source>
</evidence>
<proteinExistence type="predicted"/>
<keyword evidence="2" id="KW-1185">Reference proteome</keyword>